<evidence type="ECO:0000313" key="4">
    <source>
        <dbReference type="Proteomes" id="UP000315295"/>
    </source>
</evidence>
<name>A0A540KPK2_MALBA</name>
<protein>
    <recommendedName>
        <fullName evidence="2">Plus3 domain-containing protein</fullName>
    </recommendedName>
</protein>
<dbReference type="STRING" id="106549.A0A540KPK2"/>
<reference evidence="3 4" key="1">
    <citation type="journal article" date="2019" name="G3 (Bethesda)">
        <title>Sequencing of a Wild Apple (Malus baccata) Genome Unravels the Differences Between Cultivated and Wild Apple Species Regarding Disease Resistance and Cold Tolerance.</title>
        <authorList>
            <person name="Chen X."/>
        </authorList>
    </citation>
    <scope>NUCLEOTIDE SEQUENCE [LARGE SCALE GENOMIC DNA]</scope>
    <source>
        <strain evidence="4">cv. Shandingzi</strain>
        <tissue evidence="3">Leaves</tissue>
    </source>
</reference>
<feature type="compositionally biased region" description="Basic and acidic residues" evidence="1">
    <location>
        <begin position="41"/>
        <end position="59"/>
    </location>
</feature>
<evidence type="ECO:0000259" key="2">
    <source>
        <dbReference type="PROSITE" id="PS51360"/>
    </source>
</evidence>
<gene>
    <name evidence="3" type="ORF">C1H46_038334</name>
</gene>
<dbReference type="GO" id="GO:0003677">
    <property type="term" value="F:DNA binding"/>
    <property type="evidence" value="ECO:0007669"/>
    <property type="project" value="InterPro"/>
</dbReference>
<evidence type="ECO:0000313" key="3">
    <source>
        <dbReference type="EMBL" id="TQD76141.1"/>
    </source>
</evidence>
<feature type="region of interest" description="Disordered" evidence="1">
    <location>
        <begin position="97"/>
        <end position="193"/>
    </location>
</feature>
<dbReference type="EMBL" id="VIEB01001050">
    <property type="protein sequence ID" value="TQD76141.1"/>
    <property type="molecule type" value="Genomic_DNA"/>
</dbReference>
<feature type="compositionally biased region" description="Basic residues" evidence="1">
    <location>
        <begin position="20"/>
        <end position="32"/>
    </location>
</feature>
<evidence type="ECO:0000256" key="1">
    <source>
        <dbReference type="SAM" id="MobiDB-lite"/>
    </source>
</evidence>
<dbReference type="SUPFAM" id="SSF159042">
    <property type="entry name" value="Plus3-like"/>
    <property type="match status" value="1"/>
</dbReference>
<dbReference type="Proteomes" id="UP000315295">
    <property type="component" value="Unassembled WGS sequence"/>
</dbReference>
<comment type="caution">
    <text evidence="3">The sequence shown here is derived from an EMBL/GenBank/DDBJ whole genome shotgun (WGS) entry which is preliminary data.</text>
</comment>
<dbReference type="InterPro" id="IPR036128">
    <property type="entry name" value="Plus3-like_sf"/>
</dbReference>
<sequence length="250" mass="28124">MVELENLLLEATGRTCSSGKNRHSHSSSRRRCWGSYSDGGSDSRGDDCDDGRGYARGDSNESDVGIDLYKDEDDRRRLAEMSELQIELILYERAQKKDDKSLKEKFRPKWDKGKAPQSRKETPPLPSSRVRSSARSADRAAFKDNALNELRAKRLKQQDPEAHRKSRDASRSQDDGSSGDDAMIDNDDEMSEGLTFDDTKEITIQRLKLAKWFMEPFLEELIVVCVVRVRIGRSKSGTINGGSRTGVNGC</sequence>
<accession>A0A540KPK2</accession>
<feature type="domain" description="Plus3" evidence="2">
    <location>
        <begin position="193"/>
        <end position="250"/>
    </location>
</feature>
<feature type="compositionally biased region" description="Basic and acidic residues" evidence="1">
    <location>
        <begin position="150"/>
        <end position="174"/>
    </location>
</feature>
<keyword evidence="4" id="KW-1185">Reference proteome</keyword>
<proteinExistence type="predicted"/>
<dbReference type="InterPro" id="IPR004343">
    <property type="entry name" value="Plus-3_dom"/>
</dbReference>
<dbReference type="AlphaFoldDB" id="A0A540KPK2"/>
<feature type="compositionally biased region" description="Basic and acidic residues" evidence="1">
    <location>
        <begin position="97"/>
        <end position="122"/>
    </location>
</feature>
<dbReference type="Gene3D" id="3.90.70.200">
    <property type="entry name" value="Plus-3 domain"/>
    <property type="match status" value="1"/>
</dbReference>
<organism evidence="3 4">
    <name type="scientific">Malus baccata</name>
    <name type="common">Siberian crab apple</name>
    <name type="synonym">Pyrus baccata</name>
    <dbReference type="NCBI Taxonomy" id="106549"/>
    <lineage>
        <taxon>Eukaryota</taxon>
        <taxon>Viridiplantae</taxon>
        <taxon>Streptophyta</taxon>
        <taxon>Embryophyta</taxon>
        <taxon>Tracheophyta</taxon>
        <taxon>Spermatophyta</taxon>
        <taxon>Magnoliopsida</taxon>
        <taxon>eudicotyledons</taxon>
        <taxon>Gunneridae</taxon>
        <taxon>Pentapetalae</taxon>
        <taxon>rosids</taxon>
        <taxon>fabids</taxon>
        <taxon>Rosales</taxon>
        <taxon>Rosaceae</taxon>
        <taxon>Amygdaloideae</taxon>
        <taxon>Maleae</taxon>
        <taxon>Malus</taxon>
    </lineage>
</organism>
<feature type="region of interest" description="Disordered" evidence="1">
    <location>
        <begin position="15"/>
        <end position="66"/>
    </location>
</feature>
<dbReference type="PROSITE" id="PS51360">
    <property type="entry name" value="PLUS3"/>
    <property type="match status" value="1"/>
</dbReference>
<feature type="compositionally biased region" description="Acidic residues" evidence="1">
    <location>
        <begin position="182"/>
        <end position="191"/>
    </location>
</feature>